<reference evidence="2" key="1">
    <citation type="submission" date="2014-09" db="EMBL/GenBank/DDBJ databases">
        <authorList>
            <person name="Magalhaes I.L.F."/>
            <person name="Oliveira U."/>
            <person name="Santos F.R."/>
            <person name="Vidigal T.H.D.A."/>
            <person name="Brescovit A.D."/>
            <person name="Santos A.J."/>
        </authorList>
    </citation>
    <scope>NUCLEOTIDE SEQUENCE</scope>
    <source>
        <tissue evidence="2">Shoot tissue taken approximately 20 cm above the soil surface</tissue>
    </source>
</reference>
<keyword evidence="1" id="KW-0472">Membrane</keyword>
<feature type="transmembrane region" description="Helical" evidence="1">
    <location>
        <begin position="30"/>
        <end position="49"/>
    </location>
</feature>
<accession>A0A0A8ZNJ4</accession>
<evidence type="ECO:0000256" key="1">
    <source>
        <dbReference type="SAM" id="Phobius"/>
    </source>
</evidence>
<keyword evidence="1" id="KW-1133">Transmembrane helix</keyword>
<proteinExistence type="predicted"/>
<reference evidence="2" key="2">
    <citation type="journal article" date="2015" name="Data Brief">
        <title>Shoot transcriptome of the giant reed, Arundo donax.</title>
        <authorList>
            <person name="Barrero R.A."/>
            <person name="Guerrero F.D."/>
            <person name="Moolhuijzen P."/>
            <person name="Goolsby J.A."/>
            <person name="Tidwell J."/>
            <person name="Bellgard S.E."/>
            <person name="Bellgard M.I."/>
        </authorList>
    </citation>
    <scope>NUCLEOTIDE SEQUENCE</scope>
    <source>
        <tissue evidence="2">Shoot tissue taken approximately 20 cm above the soil surface</tissue>
    </source>
</reference>
<dbReference type="EMBL" id="GBRH01257524">
    <property type="protein sequence ID" value="JAD40371.1"/>
    <property type="molecule type" value="Transcribed_RNA"/>
</dbReference>
<dbReference type="AlphaFoldDB" id="A0A0A8ZNJ4"/>
<name>A0A0A8ZNJ4_ARUDO</name>
<organism evidence="2">
    <name type="scientific">Arundo donax</name>
    <name type="common">Giant reed</name>
    <name type="synonym">Donax arundinaceus</name>
    <dbReference type="NCBI Taxonomy" id="35708"/>
    <lineage>
        <taxon>Eukaryota</taxon>
        <taxon>Viridiplantae</taxon>
        <taxon>Streptophyta</taxon>
        <taxon>Embryophyta</taxon>
        <taxon>Tracheophyta</taxon>
        <taxon>Spermatophyta</taxon>
        <taxon>Magnoliopsida</taxon>
        <taxon>Liliopsida</taxon>
        <taxon>Poales</taxon>
        <taxon>Poaceae</taxon>
        <taxon>PACMAD clade</taxon>
        <taxon>Arundinoideae</taxon>
        <taxon>Arundineae</taxon>
        <taxon>Arundo</taxon>
    </lineage>
</organism>
<sequence length="55" mass="6284">MYRYILARVPTCLYFPGRRLGADTYVYTRMRAALIGGAVYVYVILGFVLRPSCIC</sequence>
<protein>
    <submittedName>
        <fullName evidence="2">Uncharacterized protein</fullName>
    </submittedName>
</protein>
<keyword evidence="1" id="KW-0812">Transmembrane</keyword>
<evidence type="ECO:0000313" key="2">
    <source>
        <dbReference type="EMBL" id="JAD40371.1"/>
    </source>
</evidence>